<protein>
    <submittedName>
        <fullName evidence="4">FecR family protein</fullName>
    </submittedName>
</protein>
<dbReference type="PANTHER" id="PTHR30273">
    <property type="entry name" value="PERIPLASMIC SIGNAL SENSOR AND SIGMA FACTOR ACTIVATOR FECR-RELATED"/>
    <property type="match status" value="1"/>
</dbReference>
<keyword evidence="1" id="KW-1133">Transmembrane helix</keyword>
<evidence type="ECO:0000259" key="2">
    <source>
        <dbReference type="Pfam" id="PF04773"/>
    </source>
</evidence>
<gene>
    <name evidence="4" type="ORF">SAMN02745117_02581</name>
</gene>
<dbReference type="Pfam" id="PF16220">
    <property type="entry name" value="DUF4880"/>
    <property type="match status" value="1"/>
</dbReference>
<dbReference type="InterPro" id="IPR006860">
    <property type="entry name" value="FecR"/>
</dbReference>
<dbReference type="InterPro" id="IPR032623">
    <property type="entry name" value="FecR_N"/>
</dbReference>
<dbReference type="Proteomes" id="UP000184327">
    <property type="component" value="Unassembled WGS sequence"/>
</dbReference>
<feature type="domain" description="FecR protein" evidence="2">
    <location>
        <begin position="119"/>
        <end position="213"/>
    </location>
</feature>
<evidence type="ECO:0000313" key="5">
    <source>
        <dbReference type="Proteomes" id="UP000184327"/>
    </source>
</evidence>
<dbReference type="Gene3D" id="2.60.120.1440">
    <property type="match status" value="1"/>
</dbReference>
<keyword evidence="5" id="KW-1185">Reference proteome</keyword>
<dbReference type="AlphaFoldDB" id="A0A1M5EF64"/>
<dbReference type="PANTHER" id="PTHR30273:SF2">
    <property type="entry name" value="PROTEIN FECR"/>
    <property type="match status" value="1"/>
</dbReference>
<sequence>MSTAPNQPLDPTVIERAGQWWARLAADDASEADRTHCAQWRAQHPDHERAWQALQAFDSKLLAVPADVAQHVLKDSAERKKRNARTRRQFLGFAILGAGVGTIAYLGRNSDVWQIASADHRTGTGEIRQLQLDDGTQIVLGSASAIDVDYTATHRRILLRAGHIMVTTTADPAPNSRPFSVQTRHGTATALGTQFAVHLHDERTTLEVFEGAVLISPHAAPGQILRVEAGQATEFNAMQVQVPEAVDAAAQGWTQGMLSITDMRLGDVIEWLGRYRSGILHCDPAVANLPVTGTFPLHDTDRALHNLTLGLPVRLRWRTRYWVTVVPR</sequence>
<keyword evidence="1" id="KW-0812">Transmembrane</keyword>
<accession>A0A1M5EF64</accession>
<dbReference type="PIRSF" id="PIRSF018266">
    <property type="entry name" value="FecR"/>
    <property type="match status" value="1"/>
</dbReference>
<proteinExistence type="predicted"/>
<evidence type="ECO:0000313" key="4">
    <source>
        <dbReference type="EMBL" id="SHF77868.1"/>
    </source>
</evidence>
<dbReference type="GO" id="GO:0016989">
    <property type="term" value="F:sigma factor antagonist activity"/>
    <property type="evidence" value="ECO:0007669"/>
    <property type="project" value="TreeGrafter"/>
</dbReference>
<dbReference type="Pfam" id="PF04773">
    <property type="entry name" value="FecR"/>
    <property type="match status" value="1"/>
</dbReference>
<dbReference type="STRING" id="1122156.SAMN02745117_02581"/>
<dbReference type="InterPro" id="IPR012373">
    <property type="entry name" value="Ferrdict_sens_TM"/>
</dbReference>
<keyword evidence="1" id="KW-0472">Membrane</keyword>
<evidence type="ECO:0000259" key="3">
    <source>
        <dbReference type="Pfam" id="PF16220"/>
    </source>
</evidence>
<feature type="domain" description="FecR N-terminal" evidence="3">
    <location>
        <begin position="16"/>
        <end position="56"/>
    </location>
</feature>
<dbReference type="OrthoDB" id="1100567at2"/>
<feature type="transmembrane region" description="Helical" evidence="1">
    <location>
        <begin position="90"/>
        <end position="107"/>
    </location>
</feature>
<dbReference type="RefSeq" id="WP_073357082.1">
    <property type="nucleotide sequence ID" value="NZ_FQUZ01000041.1"/>
</dbReference>
<organism evidence="4 5">
    <name type="scientific">Lampropedia hyalina DSM 16112</name>
    <dbReference type="NCBI Taxonomy" id="1122156"/>
    <lineage>
        <taxon>Bacteria</taxon>
        <taxon>Pseudomonadati</taxon>
        <taxon>Pseudomonadota</taxon>
        <taxon>Betaproteobacteria</taxon>
        <taxon>Burkholderiales</taxon>
        <taxon>Comamonadaceae</taxon>
        <taxon>Lampropedia</taxon>
    </lineage>
</organism>
<name>A0A1M5EF64_9BURK</name>
<dbReference type="EMBL" id="FQUZ01000041">
    <property type="protein sequence ID" value="SHF77868.1"/>
    <property type="molecule type" value="Genomic_DNA"/>
</dbReference>
<reference evidence="4 5" key="1">
    <citation type="submission" date="2016-11" db="EMBL/GenBank/DDBJ databases">
        <authorList>
            <person name="Jaros S."/>
            <person name="Januszkiewicz K."/>
            <person name="Wedrychowicz H."/>
        </authorList>
    </citation>
    <scope>NUCLEOTIDE SEQUENCE [LARGE SCALE GENOMIC DNA]</scope>
    <source>
        <strain evidence="4 5">DSM 16112</strain>
    </source>
</reference>
<evidence type="ECO:0000256" key="1">
    <source>
        <dbReference type="SAM" id="Phobius"/>
    </source>
</evidence>